<dbReference type="EMBL" id="GBEZ01007322">
    <property type="protein sequence ID" value="JAC78131.1"/>
    <property type="molecule type" value="Transcribed_RNA"/>
</dbReference>
<keyword evidence="3" id="KW-0813">Transport</keyword>
<feature type="transmembrane region" description="Helical" evidence="6">
    <location>
        <begin position="363"/>
        <end position="385"/>
    </location>
</feature>
<keyword evidence="4 6" id="KW-1133">Transmembrane helix</keyword>
<dbReference type="Pfam" id="PF01490">
    <property type="entry name" value="Aa_trans"/>
    <property type="match status" value="1"/>
</dbReference>
<protein>
    <submittedName>
        <fullName evidence="8">Amino acid auxin permease family</fullName>
    </submittedName>
</protein>
<feature type="transmembrane region" description="Helical" evidence="6">
    <location>
        <begin position="100"/>
        <end position="122"/>
    </location>
</feature>
<dbReference type="AlphaFoldDB" id="A0A061S5V1"/>
<keyword evidence="2 6" id="KW-0812">Transmembrane</keyword>
<evidence type="ECO:0000256" key="6">
    <source>
        <dbReference type="SAM" id="Phobius"/>
    </source>
</evidence>
<feature type="transmembrane region" description="Helical" evidence="6">
    <location>
        <begin position="318"/>
        <end position="343"/>
    </location>
</feature>
<keyword evidence="3" id="KW-0029">Amino-acid transport</keyword>
<feature type="transmembrane region" description="Helical" evidence="6">
    <location>
        <begin position="227"/>
        <end position="243"/>
    </location>
</feature>
<gene>
    <name evidence="8" type="ORF">TSPGSL018_15955</name>
</gene>
<dbReference type="GO" id="GO:0015179">
    <property type="term" value="F:L-amino acid transmembrane transporter activity"/>
    <property type="evidence" value="ECO:0007669"/>
    <property type="project" value="TreeGrafter"/>
</dbReference>
<comment type="subcellular location">
    <subcellularLocation>
        <location evidence="1">Membrane</location>
        <topology evidence="1">Multi-pass membrane protein</topology>
    </subcellularLocation>
</comment>
<feature type="transmembrane region" description="Helical" evidence="6">
    <location>
        <begin position="406"/>
        <end position="426"/>
    </location>
</feature>
<accession>A0A061S5V1</accession>
<dbReference type="InterPro" id="IPR013057">
    <property type="entry name" value="AA_transpt_TM"/>
</dbReference>
<reference evidence="8" key="1">
    <citation type="submission" date="2014-05" db="EMBL/GenBank/DDBJ databases">
        <title>The transcriptome of the halophilic microalga Tetraselmis sp. GSL018 isolated from the Great Salt Lake, Utah.</title>
        <authorList>
            <person name="Jinkerson R.E."/>
            <person name="D'Adamo S."/>
            <person name="Posewitz M.C."/>
        </authorList>
    </citation>
    <scope>NUCLEOTIDE SEQUENCE</scope>
    <source>
        <strain evidence="8">GSL018</strain>
    </source>
</reference>
<evidence type="ECO:0000313" key="8">
    <source>
        <dbReference type="EMBL" id="JAC78131.1"/>
    </source>
</evidence>
<feature type="transmembrane region" description="Helical" evidence="6">
    <location>
        <begin position="128"/>
        <end position="148"/>
    </location>
</feature>
<evidence type="ECO:0000256" key="1">
    <source>
        <dbReference type="ARBA" id="ARBA00004141"/>
    </source>
</evidence>
<name>A0A061S5V1_9CHLO</name>
<evidence type="ECO:0000256" key="5">
    <source>
        <dbReference type="ARBA" id="ARBA00023136"/>
    </source>
</evidence>
<feature type="transmembrane region" description="Helical" evidence="6">
    <location>
        <begin position="283"/>
        <end position="306"/>
    </location>
</feature>
<sequence length="486" mass="50215">MVINTCFANNATLSLSAQKTAAYGSKVKFTSRGKMYGIVCRLAKEPYRRPVRASRKELDLKSFQRGDRLVAKSAAAAPAGDGAFEPPAEQPSGVGGISEAAAVANVMKSILGAGCFALPWAFAQSGTVFTTAYMAAAAALCVYCISLMQRARDLAVAAAPKGAPAPSTGSYANLASATIGPLGGRVTQATVLVCCFGICSAYMVFVAATLATILVPPIVGQAVSQNTLVWCVTPLLVVLAWIRNMAGVSVISMLGNVSVLTGMIAVAAYALQLPPQAAAVPAINLAGFGQAFGSVAFLFFVHFTLPPIEASMSRRERFLPAATTGFALSVVISTLFGVIGAVYFGPGVQSVVIAMLKGQGIVIAVKLLLCLNLLCTFPVVVGSAFQILEGLVKEARGKELSSGAVYAMRTMFVVLAAVVAVGIPSFGKLLGLVGGVSCTLLTMVFPPLMLLATSARVGKPVSALEKVWMYIVMLAGAFIGYLSIVG</sequence>
<feature type="domain" description="Amino acid transporter transmembrane" evidence="7">
    <location>
        <begin position="97"/>
        <end position="480"/>
    </location>
</feature>
<dbReference type="PANTHER" id="PTHR22950">
    <property type="entry name" value="AMINO ACID TRANSPORTER"/>
    <property type="match status" value="1"/>
</dbReference>
<evidence type="ECO:0000256" key="4">
    <source>
        <dbReference type="ARBA" id="ARBA00022989"/>
    </source>
</evidence>
<feature type="transmembrane region" description="Helical" evidence="6">
    <location>
        <begin position="250"/>
        <end position="271"/>
    </location>
</feature>
<feature type="transmembrane region" description="Helical" evidence="6">
    <location>
        <begin position="191"/>
        <end position="215"/>
    </location>
</feature>
<evidence type="ECO:0000259" key="7">
    <source>
        <dbReference type="Pfam" id="PF01490"/>
    </source>
</evidence>
<evidence type="ECO:0000256" key="2">
    <source>
        <dbReference type="ARBA" id="ARBA00022692"/>
    </source>
</evidence>
<proteinExistence type="predicted"/>
<feature type="transmembrane region" description="Helical" evidence="6">
    <location>
        <begin position="432"/>
        <end position="455"/>
    </location>
</feature>
<feature type="transmembrane region" description="Helical" evidence="6">
    <location>
        <begin position="467"/>
        <end position="484"/>
    </location>
</feature>
<keyword evidence="5 6" id="KW-0472">Membrane</keyword>
<dbReference type="PANTHER" id="PTHR22950:SF349">
    <property type="entry name" value="AMINO ACID TRANSPORTER TRANSMEMBRANE DOMAIN-CONTAINING PROTEIN"/>
    <property type="match status" value="1"/>
</dbReference>
<evidence type="ECO:0000256" key="3">
    <source>
        <dbReference type="ARBA" id="ARBA00022970"/>
    </source>
</evidence>
<organism evidence="8">
    <name type="scientific">Tetraselmis sp. GSL018</name>
    <dbReference type="NCBI Taxonomy" id="582737"/>
    <lineage>
        <taxon>Eukaryota</taxon>
        <taxon>Viridiplantae</taxon>
        <taxon>Chlorophyta</taxon>
        <taxon>core chlorophytes</taxon>
        <taxon>Chlorodendrophyceae</taxon>
        <taxon>Chlorodendrales</taxon>
        <taxon>Chlorodendraceae</taxon>
        <taxon>Tetraselmis</taxon>
    </lineage>
</organism>
<dbReference type="GO" id="GO:0005774">
    <property type="term" value="C:vacuolar membrane"/>
    <property type="evidence" value="ECO:0007669"/>
    <property type="project" value="TreeGrafter"/>
</dbReference>